<keyword evidence="4" id="KW-1185">Reference proteome</keyword>
<dbReference type="EMBL" id="SUMB01000003">
    <property type="protein sequence ID" value="TJZ55518.1"/>
    <property type="molecule type" value="Genomic_DNA"/>
</dbReference>
<keyword evidence="1" id="KW-0812">Transmembrane</keyword>
<evidence type="ECO:0000256" key="2">
    <source>
        <dbReference type="SAM" id="SignalP"/>
    </source>
</evidence>
<gene>
    <name evidence="3" type="ORF">FCH28_09185</name>
</gene>
<protein>
    <submittedName>
        <fullName evidence="3">Uncharacterized protein</fullName>
    </submittedName>
</protein>
<keyword evidence="1" id="KW-1133">Transmembrane helix</keyword>
<comment type="caution">
    <text evidence="3">The sequence shown here is derived from an EMBL/GenBank/DDBJ whole genome shotgun (WGS) entry which is preliminary data.</text>
</comment>
<evidence type="ECO:0000313" key="3">
    <source>
        <dbReference type="EMBL" id="TJZ55518.1"/>
    </source>
</evidence>
<feature type="transmembrane region" description="Helical" evidence="1">
    <location>
        <begin position="335"/>
        <end position="358"/>
    </location>
</feature>
<feature type="transmembrane region" description="Helical" evidence="1">
    <location>
        <begin position="239"/>
        <end position="258"/>
    </location>
</feature>
<name>A0A4V5MLF4_9ACTN</name>
<keyword evidence="2" id="KW-0732">Signal</keyword>
<dbReference type="AlphaFoldDB" id="A0A4V5MLF4"/>
<dbReference type="GO" id="GO:0016020">
    <property type="term" value="C:membrane"/>
    <property type="evidence" value="ECO:0007669"/>
    <property type="project" value="InterPro"/>
</dbReference>
<feature type="chain" id="PRO_5020428694" evidence="2">
    <location>
        <begin position="44"/>
        <end position="359"/>
    </location>
</feature>
<dbReference type="Gene3D" id="2.70.170.10">
    <property type="entry name" value="Neurotransmitter-gated ion-channel ligand-binding domain"/>
    <property type="match status" value="1"/>
</dbReference>
<feature type="transmembrane region" description="Helical" evidence="1">
    <location>
        <begin position="265"/>
        <end position="283"/>
    </location>
</feature>
<accession>A0A4V5MLF4</accession>
<reference evidence="3 4" key="1">
    <citation type="submission" date="2019-04" db="EMBL/GenBank/DDBJ databases">
        <title>Streptomyces piniterrae sp. nov., a heliquinomycin-producing actinomycete isolated from rhizosphere soil of Pinus yunnanensis.</title>
        <authorList>
            <person name="Zhuang X."/>
            <person name="Zhao J."/>
        </authorList>
    </citation>
    <scope>NUCLEOTIDE SEQUENCE [LARGE SCALE GENOMIC DNA]</scope>
    <source>
        <strain evidence="4">jys28</strain>
    </source>
</reference>
<dbReference type="Proteomes" id="UP000308697">
    <property type="component" value="Unassembled WGS sequence"/>
</dbReference>
<feature type="signal peptide" evidence="2">
    <location>
        <begin position="1"/>
        <end position="43"/>
    </location>
</feature>
<dbReference type="RefSeq" id="WP_136739283.1">
    <property type="nucleotide sequence ID" value="NZ_SUMB01000003.1"/>
</dbReference>
<feature type="transmembrane region" description="Helical" evidence="1">
    <location>
        <begin position="303"/>
        <end position="323"/>
    </location>
</feature>
<evidence type="ECO:0000313" key="4">
    <source>
        <dbReference type="Proteomes" id="UP000308697"/>
    </source>
</evidence>
<organism evidence="3 4">
    <name type="scientific">Streptomyces piniterrae</name>
    <dbReference type="NCBI Taxonomy" id="2571125"/>
    <lineage>
        <taxon>Bacteria</taxon>
        <taxon>Bacillati</taxon>
        <taxon>Actinomycetota</taxon>
        <taxon>Actinomycetes</taxon>
        <taxon>Kitasatosporales</taxon>
        <taxon>Streptomycetaceae</taxon>
        <taxon>Streptomyces</taxon>
    </lineage>
</organism>
<proteinExistence type="predicted"/>
<keyword evidence="1" id="KW-0472">Membrane</keyword>
<sequence>MTLAARGRPEATRVGRRAWRLSVVLRLAAVALFAGLWASPAFAAPAPGRPHPANLTPAPRAGSWVTCTVGSYVLSVHDIRPAAGSFRADLWVWSVCPDRRQDPMKLMEFTNANEITKSLTGSEATAGRSYTYMKVTGSFRVDWDTRSFPFDRHRLVIAMEPNDDIHDSRYRPDHENSSYAPDGIPGEWNATSFRLTKSRHTYRTTFGDPALDPHHGSTYDRLEARIDLARAEYNSFVKLAGPVYVAALITLMVFIPALDCVEVMLGRLGLLGAVLFAIVLNMQQSSATTGSETALTLTDKIHVLGLVFTLVMIGINVMTWTTSRHSDEAPDGERRWVITAAVVYAVGNLALITCAAMSG</sequence>
<dbReference type="GO" id="GO:0005230">
    <property type="term" value="F:extracellular ligand-gated monoatomic ion channel activity"/>
    <property type="evidence" value="ECO:0007669"/>
    <property type="project" value="InterPro"/>
</dbReference>
<evidence type="ECO:0000256" key="1">
    <source>
        <dbReference type="SAM" id="Phobius"/>
    </source>
</evidence>
<dbReference type="OrthoDB" id="7846809at2"/>
<dbReference type="InterPro" id="IPR036734">
    <property type="entry name" value="Neur_chan_lig-bd_sf"/>
</dbReference>